<dbReference type="Proteomes" id="UP001415857">
    <property type="component" value="Unassembled WGS sequence"/>
</dbReference>
<gene>
    <name evidence="6" type="ORF">L1049_017794</name>
</gene>
<evidence type="ECO:0000313" key="6">
    <source>
        <dbReference type="EMBL" id="KAK9266039.1"/>
    </source>
</evidence>
<dbReference type="InterPro" id="IPR035897">
    <property type="entry name" value="Toll_tir_struct_dom_sf"/>
</dbReference>
<dbReference type="GO" id="GO:0061809">
    <property type="term" value="F:NAD+ nucleosidase activity, cyclic ADP-ribose generating"/>
    <property type="evidence" value="ECO:0007669"/>
    <property type="project" value="UniProtKB-EC"/>
</dbReference>
<sequence>MAAASTHEESFTPSLPPRKYDVFLSFRGEDTRKTFTDHLFAALVRHGFSTFMDDSTLGRGGEIDVELVKAIQLSRMSVIVFSRNYASSRWCLDELLKILECKKIFQQMVAPVFYDVDPYVVRAQKEGFAEAFAVHEKRYKGGEMQYRVKRWRAALAEAANLSGWDIRQIANGCSPIGKGTN</sequence>
<name>A0AAP0R2C0_LIQFO</name>
<dbReference type="AlphaFoldDB" id="A0AAP0R2C0"/>
<evidence type="ECO:0000256" key="4">
    <source>
        <dbReference type="ARBA" id="ARBA00047304"/>
    </source>
</evidence>
<dbReference type="PROSITE" id="PS50104">
    <property type="entry name" value="TIR"/>
    <property type="match status" value="1"/>
</dbReference>
<evidence type="ECO:0000259" key="5">
    <source>
        <dbReference type="PROSITE" id="PS50104"/>
    </source>
</evidence>
<evidence type="ECO:0000256" key="1">
    <source>
        <dbReference type="ARBA" id="ARBA00011982"/>
    </source>
</evidence>
<keyword evidence="7" id="KW-1185">Reference proteome</keyword>
<dbReference type="EMBL" id="JBBPBK010000246">
    <property type="protein sequence ID" value="KAK9266039.1"/>
    <property type="molecule type" value="Genomic_DNA"/>
</dbReference>
<comment type="catalytic activity">
    <reaction evidence="4">
        <text>NAD(+) + H2O = ADP-D-ribose + nicotinamide + H(+)</text>
        <dbReference type="Rhea" id="RHEA:16301"/>
        <dbReference type="ChEBI" id="CHEBI:15377"/>
        <dbReference type="ChEBI" id="CHEBI:15378"/>
        <dbReference type="ChEBI" id="CHEBI:17154"/>
        <dbReference type="ChEBI" id="CHEBI:57540"/>
        <dbReference type="ChEBI" id="CHEBI:57967"/>
        <dbReference type="EC" id="3.2.2.6"/>
    </reaction>
    <physiologicalReaction direction="left-to-right" evidence="4">
        <dbReference type="Rhea" id="RHEA:16302"/>
    </physiologicalReaction>
</comment>
<dbReference type="SMART" id="SM00255">
    <property type="entry name" value="TIR"/>
    <property type="match status" value="1"/>
</dbReference>
<accession>A0AAP0R2C0</accession>
<evidence type="ECO:0000256" key="2">
    <source>
        <dbReference type="ARBA" id="ARBA00022801"/>
    </source>
</evidence>
<comment type="caution">
    <text evidence="6">The sequence shown here is derived from an EMBL/GenBank/DDBJ whole genome shotgun (WGS) entry which is preliminary data.</text>
</comment>
<keyword evidence="2" id="KW-0378">Hydrolase</keyword>
<dbReference type="FunFam" id="3.40.50.10140:FF:000007">
    <property type="entry name" value="Disease resistance protein (TIR-NBS-LRR class)"/>
    <property type="match status" value="1"/>
</dbReference>
<dbReference type="PANTHER" id="PTHR32009:SF39">
    <property type="entry name" value="TIR DOMAIN-CONTAINING PROTEIN"/>
    <property type="match status" value="1"/>
</dbReference>
<dbReference type="PANTHER" id="PTHR32009">
    <property type="entry name" value="TMV RESISTANCE PROTEIN N-LIKE"/>
    <property type="match status" value="1"/>
</dbReference>
<dbReference type="EC" id="3.2.2.6" evidence="1"/>
<dbReference type="InterPro" id="IPR000157">
    <property type="entry name" value="TIR_dom"/>
</dbReference>
<dbReference type="Pfam" id="PF01582">
    <property type="entry name" value="TIR"/>
    <property type="match status" value="1"/>
</dbReference>
<evidence type="ECO:0000256" key="3">
    <source>
        <dbReference type="ARBA" id="ARBA00023027"/>
    </source>
</evidence>
<evidence type="ECO:0000313" key="7">
    <source>
        <dbReference type="Proteomes" id="UP001415857"/>
    </source>
</evidence>
<dbReference type="GO" id="GO:0007165">
    <property type="term" value="P:signal transduction"/>
    <property type="evidence" value="ECO:0007669"/>
    <property type="project" value="InterPro"/>
</dbReference>
<protein>
    <recommendedName>
        <fullName evidence="1">ADP-ribosyl cyclase/cyclic ADP-ribose hydrolase</fullName>
        <ecNumber evidence="1">3.2.2.6</ecNumber>
    </recommendedName>
</protein>
<dbReference type="Gene3D" id="3.40.50.10140">
    <property type="entry name" value="Toll/interleukin-1 receptor homology (TIR) domain"/>
    <property type="match status" value="1"/>
</dbReference>
<proteinExistence type="predicted"/>
<organism evidence="6 7">
    <name type="scientific">Liquidambar formosana</name>
    <name type="common">Formosan gum</name>
    <dbReference type="NCBI Taxonomy" id="63359"/>
    <lineage>
        <taxon>Eukaryota</taxon>
        <taxon>Viridiplantae</taxon>
        <taxon>Streptophyta</taxon>
        <taxon>Embryophyta</taxon>
        <taxon>Tracheophyta</taxon>
        <taxon>Spermatophyta</taxon>
        <taxon>Magnoliopsida</taxon>
        <taxon>eudicotyledons</taxon>
        <taxon>Gunneridae</taxon>
        <taxon>Pentapetalae</taxon>
        <taxon>Saxifragales</taxon>
        <taxon>Altingiaceae</taxon>
        <taxon>Liquidambar</taxon>
    </lineage>
</organism>
<dbReference type="SUPFAM" id="SSF52200">
    <property type="entry name" value="Toll/Interleukin receptor TIR domain"/>
    <property type="match status" value="1"/>
</dbReference>
<keyword evidence="3" id="KW-0520">NAD</keyword>
<feature type="domain" description="TIR" evidence="5">
    <location>
        <begin position="18"/>
        <end position="181"/>
    </location>
</feature>
<reference evidence="6 7" key="1">
    <citation type="journal article" date="2024" name="Plant J.">
        <title>Genome sequences and population genomics reveal climatic adaptation and genomic divergence between two closely related sweetgum species.</title>
        <authorList>
            <person name="Xu W.Q."/>
            <person name="Ren C.Q."/>
            <person name="Zhang X.Y."/>
            <person name="Comes H.P."/>
            <person name="Liu X.H."/>
            <person name="Li Y.G."/>
            <person name="Kettle C.J."/>
            <person name="Jalonen R."/>
            <person name="Gaisberger H."/>
            <person name="Ma Y.Z."/>
            <person name="Qiu Y.X."/>
        </authorList>
    </citation>
    <scope>NUCLEOTIDE SEQUENCE [LARGE SCALE GENOMIC DNA]</scope>
    <source>
        <strain evidence="6">Hangzhou</strain>
    </source>
</reference>